<feature type="binding site" evidence="2">
    <location>
        <position position="47"/>
    </location>
    <ligand>
        <name>Mg(2+)</name>
        <dbReference type="ChEBI" id="CHEBI:18420"/>
        <label>4</label>
    </ligand>
</feature>
<name>C0QQC1_PERMH</name>
<dbReference type="GO" id="GO:0009030">
    <property type="term" value="F:thiamine-phosphate kinase activity"/>
    <property type="evidence" value="ECO:0007669"/>
    <property type="project" value="UniProtKB-UniRule"/>
</dbReference>
<dbReference type="RefSeq" id="WP_012676262.1">
    <property type="nucleotide sequence ID" value="NC_012440.1"/>
</dbReference>
<dbReference type="SUPFAM" id="SSF56042">
    <property type="entry name" value="PurM C-terminal domain-like"/>
    <property type="match status" value="1"/>
</dbReference>
<dbReference type="CDD" id="cd02194">
    <property type="entry name" value="ThiL"/>
    <property type="match status" value="1"/>
</dbReference>
<dbReference type="GO" id="GO:0009229">
    <property type="term" value="P:thiamine diphosphate biosynthetic process"/>
    <property type="evidence" value="ECO:0007669"/>
    <property type="project" value="UniProtKB-UniRule"/>
</dbReference>
<comment type="function">
    <text evidence="2">Catalyzes the ATP-dependent phosphorylation of thiamine-monophosphate (TMP) to form thiamine-pyrophosphate (TPP), the active form of vitamin B1.</text>
</comment>
<evidence type="ECO:0000313" key="5">
    <source>
        <dbReference type="Proteomes" id="UP000001366"/>
    </source>
</evidence>
<feature type="binding site" evidence="2">
    <location>
        <position position="49"/>
    </location>
    <ligand>
        <name>Mg(2+)</name>
        <dbReference type="ChEBI" id="CHEBI:18420"/>
        <label>1</label>
    </ligand>
</feature>
<dbReference type="PaxDb" id="123214-PERMA_1080"/>
<keyword evidence="2 4" id="KW-0808">Transferase</keyword>
<dbReference type="KEGG" id="pmx:PERMA_1080"/>
<dbReference type="GO" id="GO:0009228">
    <property type="term" value="P:thiamine biosynthetic process"/>
    <property type="evidence" value="ECO:0007669"/>
    <property type="project" value="UniProtKB-KW"/>
</dbReference>
<dbReference type="InterPro" id="IPR036921">
    <property type="entry name" value="PurM-like_N_sf"/>
</dbReference>
<evidence type="ECO:0000259" key="3">
    <source>
        <dbReference type="Pfam" id="PF00586"/>
    </source>
</evidence>
<dbReference type="EMBL" id="CP001230">
    <property type="protein sequence ID" value="ACO04024.1"/>
    <property type="molecule type" value="Genomic_DNA"/>
</dbReference>
<dbReference type="NCBIfam" id="TIGR01379">
    <property type="entry name" value="thiL"/>
    <property type="match status" value="1"/>
</dbReference>
<dbReference type="Proteomes" id="UP000001366">
    <property type="component" value="Chromosome"/>
</dbReference>
<feature type="binding site" evidence="2">
    <location>
        <position position="33"/>
    </location>
    <ligand>
        <name>Mg(2+)</name>
        <dbReference type="ChEBI" id="CHEBI:18420"/>
        <label>4</label>
    </ligand>
</feature>
<feature type="binding site" evidence="2">
    <location>
        <position position="49"/>
    </location>
    <ligand>
        <name>Mg(2+)</name>
        <dbReference type="ChEBI" id="CHEBI:18420"/>
        <label>2</label>
    </ligand>
</feature>
<dbReference type="PANTHER" id="PTHR30270:SF0">
    <property type="entry name" value="THIAMINE-MONOPHOSPHATE KINASE"/>
    <property type="match status" value="1"/>
</dbReference>
<feature type="binding site" evidence="2">
    <location>
        <position position="56"/>
    </location>
    <ligand>
        <name>substrate</name>
    </ligand>
</feature>
<dbReference type="InterPro" id="IPR006283">
    <property type="entry name" value="ThiL-like"/>
</dbReference>
<keyword evidence="2 4" id="KW-0418">Kinase</keyword>
<comment type="miscellaneous">
    <text evidence="2">Reaction mechanism of ThiL seems to utilize a direct, inline transfer of the gamma-phosphate of ATP to TMP rather than a phosphorylated enzyme intermediate.</text>
</comment>
<dbReference type="STRING" id="123214.PERMA_1080"/>
<proteinExistence type="inferred from homology"/>
<feature type="binding site" evidence="2">
    <location>
        <position position="108"/>
    </location>
    <ligand>
        <name>ATP</name>
        <dbReference type="ChEBI" id="CHEBI:30616"/>
    </ligand>
</feature>
<keyword evidence="2" id="KW-0479">Metal-binding</keyword>
<dbReference type="EC" id="2.7.4.16" evidence="2"/>
<keyword evidence="2" id="KW-0547">Nucleotide-binding</keyword>
<feature type="binding site" evidence="2">
    <location>
        <position position="214"/>
    </location>
    <ligand>
        <name>Mg(2+)</name>
        <dbReference type="ChEBI" id="CHEBI:18420"/>
        <label>3</label>
    </ligand>
</feature>
<feature type="binding site" evidence="2">
    <location>
        <position position="149"/>
    </location>
    <ligand>
        <name>ATP</name>
        <dbReference type="ChEBI" id="CHEBI:30616"/>
    </ligand>
</feature>
<comment type="pathway">
    <text evidence="2">Cofactor biosynthesis; thiamine diphosphate biosynthesis; thiamine diphosphate from thiamine phosphate: step 1/1.</text>
</comment>
<feature type="domain" description="PurM-like N-terminal" evidence="3">
    <location>
        <begin position="31"/>
        <end position="142"/>
    </location>
</feature>
<feature type="binding site" evidence="2">
    <location>
        <position position="78"/>
    </location>
    <ligand>
        <name>Mg(2+)</name>
        <dbReference type="ChEBI" id="CHEBI:18420"/>
        <label>4</label>
    </ligand>
</feature>
<dbReference type="Gene3D" id="3.30.1330.10">
    <property type="entry name" value="PurM-like, N-terminal domain"/>
    <property type="match status" value="1"/>
</dbReference>
<feature type="binding site" evidence="2">
    <location>
        <position position="217"/>
    </location>
    <ligand>
        <name>Mg(2+)</name>
        <dbReference type="ChEBI" id="CHEBI:18420"/>
        <label>5</label>
    </ligand>
</feature>
<dbReference type="InterPro" id="IPR016188">
    <property type="entry name" value="PurM-like_N"/>
</dbReference>
<feature type="binding site" evidence="2">
    <location>
        <begin position="125"/>
        <end position="126"/>
    </location>
    <ligand>
        <name>ATP</name>
        <dbReference type="ChEBI" id="CHEBI:30616"/>
    </ligand>
</feature>
<comment type="caution">
    <text evidence="2">Lacks conserved residue(s) required for the propagation of feature annotation.</text>
</comment>
<feature type="binding site" evidence="2">
    <location>
        <position position="267"/>
    </location>
    <ligand>
        <name>substrate</name>
    </ligand>
</feature>
<dbReference type="GO" id="GO:0005524">
    <property type="term" value="F:ATP binding"/>
    <property type="evidence" value="ECO:0007669"/>
    <property type="project" value="UniProtKB-UniRule"/>
</dbReference>
<dbReference type="InterPro" id="IPR036676">
    <property type="entry name" value="PurM-like_C_sf"/>
</dbReference>
<dbReference type="UniPathway" id="UPA00060">
    <property type="reaction ID" value="UER00142"/>
</dbReference>
<dbReference type="GO" id="GO:0000287">
    <property type="term" value="F:magnesium ion binding"/>
    <property type="evidence" value="ECO:0007669"/>
    <property type="project" value="UniProtKB-UniRule"/>
</dbReference>
<comment type="catalytic activity">
    <reaction evidence="2">
        <text>thiamine phosphate + ATP = thiamine diphosphate + ADP</text>
        <dbReference type="Rhea" id="RHEA:15913"/>
        <dbReference type="ChEBI" id="CHEBI:30616"/>
        <dbReference type="ChEBI" id="CHEBI:37575"/>
        <dbReference type="ChEBI" id="CHEBI:58937"/>
        <dbReference type="ChEBI" id="CHEBI:456216"/>
        <dbReference type="EC" id="2.7.4.16"/>
    </reaction>
</comment>
<evidence type="ECO:0000256" key="2">
    <source>
        <dbReference type="HAMAP-Rule" id="MF_02128"/>
    </source>
</evidence>
<evidence type="ECO:0000313" key="4">
    <source>
        <dbReference type="EMBL" id="ACO04024.1"/>
    </source>
</evidence>
<keyword evidence="2" id="KW-0067">ATP-binding</keyword>
<accession>C0QQC1</accession>
<feature type="binding site" evidence="2">
    <location>
        <position position="314"/>
    </location>
    <ligand>
        <name>substrate</name>
    </ligand>
</feature>
<keyword evidence="2" id="KW-0460">Magnesium</keyword>
<keyword evidence="1 2" id="KW-0784">Thiamine biosynthesis</keyword>
<feature type="binding site" evidence="2">
    <location>
        <position position="78"/>
    </location>
    <ligand>
        <name>Mg(2+)</name>
        <dbReference type="ChEBI" id="CHEBI:18420"/>
        <label>3</label>
    </ligand>
</feature>
<keyword evidence="5" id="KW-1185">Reference proteome</keyword>
<dbReference type="OrthoDB" id="9802811at2"/>
<feature type="binding site" evidence="2">
    <location>
        <position position="126"/>
    </location>
    <ligand>
        <name>Mg(2+)</name>
        <dbReference type="ChEBI" id="CHEBI:18420"/>
        <label>1</label>
    </ligand>
</feature>
<dbReference type="PIRSF" id="PIRSF005303">
    <property type="entry name" value="Thiam_monoph_kin"/>
    <property type="match status" value="1"/>
</dbReference>
<evidence type="ECO:0000256" key="1">
    <source>
        <dbReference type="ARBA" id="ARBA00022977"/>
    </source>
</evidence>
<dbReference type="Gene3D" id="3.90.650.10">
    <property type="entry name" value="PurM-like C-terminal domain"/>
    <property type="match status" value="1"/>
</dbReference>
<feature type="binding site" evidence="2">
    <location>
        <position position="78"/>
    </location>
    <ligand>
        <name>Mg(2+)</name>
        <dbReference type="ChEBI" id="CHEBI:18420"/>
        <label>2</label>
    </ligand>
</feature>
<organism evidence="4 5">
    <name type="scientific">Persephonella marina (strain DSM 14350 / EX-H1)</name>
    <dbReference type="NCBI Taxonomy" id="123214"/>
    <lineage>
        <taxon>Bacteria</taxon>
        <taxon>Pseudomonadati</taxon>
        <taxon>Aquificota</taxon>
        <taxon>Aquificia</taxon>
        <taxon>Aquificales</taxon>
        <taxon>Hydrogenothermaceae</taxon>
        <taxon>Persephonella</taxon>
    </lineage>
</organism>
<dbReference type="AlphaFoldDB" id="C0QQC1"/>
<comment type="similarity">
    <text evidence="2">Belongs to the thiamine-monophosphate kinase family.</text>
</comment>
<feature type="binding site" evidence="2">
    <location>
        <position position="216"/>
    </location>
    <ligand>
        <name>ATP</name>
        <dbReference type="ChEBI" id="CHEBI:30616"/>
    </ligand>
</feature>
<protein>
    <recommendedName>
        <fullName evidence="2">Thiamine-monophosphate kinase</fullName>
        <shortName evidence="2">TMP kinase</shortName>
        <shortName evidence="2">Thiamine-phosphate kinase</shortName>
        <ecNumber evidence="2">2.7.4.16</ecNumber>
    </recommendedName>
</protein>
<dbReference type="SUPFAM" id="SSF55326">
    <property type="entry name" value="PurM N-terminal domain-like"/>
    <property type="match status" value="1"/>
</dbReference>
<dbReference type="Pfam" id="PF00586">
    <property type="entry name" value="AIRS"/>
    <property type="match status" value="1"/>
</dbReference>
<dbReference type="HOGENOM" id="CLU_046964_1_1_0"/>
<dbReference type="HAMAP" id="MF_02128">
    <property type="entry name" value="TMP_kinase"/>
    <property type="match status" value="1"/>
</dbReference>
<dbReference type="eggNOG" id="COG0611">
    <property type="taxonomic scope" value="Bacteria"/>
</dbReference>
<sequence>MKVKSLGEFGLIDRLTKILRIDDPDVVVGFGDDCACVNLDGKLMLFTGDIQLENHHFIKGKIKPEDLGWKLVSINVSDIVACGGKPRWGFISIGIPESTEYSFIEGVYKGMNDALDRYGFSVIGGNTTSSEEIILDLFLVGETERFVPRGGAEEGEVILLSGFTGCSRAGLELLLMDRESYEDFEMRLIEKHTRPEARYDLQNLIQRYARSCIDISDGLVGDLSHIQKMSGVKLVIEKDKLPVDPDLERFCKKYGKDIYDYILYGGEDYQLVFTVNKQDTEKFKDCFKIGYTEKGSGIFIKDEKGLKPLKERGFEHL</sequence>
<gene>
    <name evidence="2 4" type="primary">thiL</name>
    <name evidence="4" type="ordered locus">PERMA_1080</name>
</gene>
<dbReference type="PANTHER" id="PTHR30270">
    <property type="entry name" value="THIAMINE-MONOPHOSPHATE KINASE"/>
    <property type="match status" value="1"/>
</dbReference>
<reference evidence="4 5" key="1">
    <citation type="journal article" date="2009" name="J. Bacteriol.">
        <title>Complete and draft genome sequences of six members of the Aquificales.</title>
        <authorList>
            <person name="Reysenbach A.L."/>
            <person name="Hamamura N."/>
            <person name="Podar M."/>
            <person name="Griffiths E."/>
            <person name="Ferreira S."/>
            <person name="Hochstein R."/>
            <person name="Heidelberg J."/>
            <person name="Johnson J."/>
            <person name="Mead D."/>
            <person name="Pohorille A."/>
            <person name="Sarmiento M."/>
            <person name="Schweighofer K."/>
            <person name="Seshadri R."/>
            <person name="Voytek M.A."/>
        </authorList>
    </citation>
    <scope>NUCLEOTIDE SEQUENCE [LARGE SCALE GENOMIC DNA]</scope>
    <source>
        <strain evidence="5">DSM 14350 / EX-H1</strain>
    </source>
</reference>
<feature type="binding site" evidence="2">
    <location>
        <position position="33"/>
    </location>
    <ligand>
        <name>Mg(2+)</name>
        <dbReference type="ChEBI" id="CHEBI:18420"/>
        <label>3</label>
    </ligand>
</feature>